<feature type="domain" description="Transposase DDE" evidence="2">
    <location>
        <begin position="316"/>
        <end position="433"/>
    </location>
</feature>
<dbReference type="InterPro" id="IPR025668">
    <property type="entry name" value="Tnp_DDE_dom"/>
</dbReference>
<comment type="caution">
    <text evidence="3">The sequence shown here is derived from an EMBL/GenBank/DDBJ whole genome shotgun (WGS) entry which is preliminary data.</text>
</comment>
<dbReference type="EMBL" id="SHKW01000007">
    <property type="protein sequence ID" value="RZU29589.1"/>
    <property type="molecule type" value="Genomic_DNA"/>
</dbReference>
<proteinExistence type="predicted"/>
<dbReference type="Proteomes" id="UP000292958">
    <property type="component" value="Unassembled WGS sequence"/>
</dbReference>
<reference evidence="3 4" key="1">
    <citation type="submission" date="2019-02" db="EMBL/GenBank/DDBJ databases">
        <title>Genomic Encyclopedia of Archaeal and Bacterial Type Strains, Phase II (KMG-II): from individual species to whole genera.</title>
        <authorList>
            <person name="Goeker M."/>
        </authorList>
    </citation>
    <scope>NUCLEOTIDE SEQUENCE [LARGE SCALE GENOMIC DNA]</scope>
    <source>
        <strain evidence="3 4">DSM 18101</strain>
    </source>
</reference>
<protein>
    <submittedName>
        <fullName evidence="3">Transposase</fullName>
    </submittedName>
</protein>
<dbReference type="PANTHER" id="PTHR33408:SF2">
    <property type="entry name" value="TRANSPOSASE DDE DOMAIN-CONTAINING PROTEIN"/>
    <property type="match status" value="1"/>
</dbReference>
<dbReference type="Pfam" id="PF13751">
    <property type="entry name" value="DDE_Tnp_1_6"/>
    <property type="match status" value="1"/>
</dbReference>
<dbReference type="PANTHER" id="PTHR33408">
    <property type="entry name" value="TRANSPOSASE"/>
    <property type="match status" value="1"/>
</dbReference>
<evidence type="ECO:0000313" key="3">
    <source>
        <dbReference type="EMBL" id="RZU29589.1"/>
    </source>
</evidence>
<evidence type="ECO:0000259" key="1">
    <source>
        <dbReference type="Pfam" id="PF05598"/>
    </source>
</evidence>
<dbReference type="AlphaFoldDB" id="A0A4Q7Y1T1"/>
<evidence type="ECO:0000259" key="2">
    <source>
        <dbReference type="Pfam" id="PF13751"/>
    </source>
</evidence>
<dbReference type="RefSeq" id="WP_130424802.1">
    <property type="nucleotide sequence ID" value="NZ_SHKW01000007.1"/>
</dbReference>
<dbReference type="InterPro" id="IPR008490">
    <property type="entry name" value="Transposase_InsH_N"/>
</dbReference>
<feature type="domain" description="Transposase InsH N-terminal" evidence="1">
    <location>
        <begin position="16"/>
        <end position="110"/>
    </location>
</feature>
<dbReference type="OrthoDB" id="122452at2"/>
<dbReference type="Pfam" id="PF05598">
    <property type="entry name" value="DUF772"/>
    <property type="match status" value="1"/>
</dbReference>
<accession>A0A4Q7Y1T1</accession>
<keyword evidence="4" id="KW-1185">Reference proteome</keyword>
<gene>
    <name evidence="3" type="ORF">BDD14_6174</name>
</gene>
<organism evidence="3 4">
    <name type="scientific">Edaphobacter modestus</name>
    <dbReference type="NCBI Taxonomy" id="388466"/>
    <lineage>
        <taxon>Bacteria</taxon>
        <taxon>Pseudomonadati</taxon>
        <taxon>Acidobacteriota</taxon>
        <taxon>Terriglobia</taxon>
        <taxon>Terriglobales</taxon>
        <taxon>Acidobacteriaceae</taxon>
        <taxon>Edaphobacter</taxon>
    </lineage>
</organism>
<sequence>MMGHQSAQDQLFYSFRLEDHIPGDHLLRKLDLVLNFDRVRSVLSGHYSSTGRPSIDPELMLRILLIGYVYGIRSERQLCSEVHLNLAYRWFCRLGLEGAVPDHSTFSKNRYGRFRESDIYRVLFEDVVGQCCSAGLVSCEGFAVDGSLIGSDAGRTRRVESVDAIRGGETKTRAVREYLEALDAGNPVHRSDARYLSPTDPAAAWNVKEGRGKFGYFNNYLIDTDHAVIVDVEATPARLAQEIIATKAMLERVEETHHLRPERLAADKAYGTGPFLGWLSKRKIIPHIPVLDRQHQTDGLLSREAFTFDPDRNHYICPQNKILKHRTARMDSPIHIYRATAGDCKSCPIHQQCTRGTQRSLSVPFDESTRQEVMALQNTEAFQHSRRLRKKVEMLFAHMKQQFRFTRLKLRGLAGAAEEFLLVATVQNLRRLVRLRPPAIAELPCLSTT</sequence>
<name>A0A4Q7Y1T1_9BACT</name>
<evidence type="ECO:0000313" key="4">
    <source>
        <dbReference type="Proteomes" id="UP000292958"/>
    </source>
</evidence>